<keyword evidence="2" id="KW-0645">Protease</keyword>
<dbReference type="EMBL" id="LT554349">
    <property type="protein sequence ID" value="SAM04114.1"/>
    <property type="molecule type" value="Genomic_DNA"/>
</dbReference>
<dbReference type="Proteomes" id="UP000078561">
    <property type="component" value="Unassembled WGS sequence"/>
</dbReference>
<dbReference type="InterPro" id="IPR029058">
    <property type="entry name" value="AB_hydrolase_fold"/>
</dbReference>
<gene>
    <name evidence="5" type="primary">ABSGL_09974.1 scaffold 11783</name>
</gene>
<organism evidence="5">
    <name type="scientific">Absidia glauca</name>
    <name type="common">Pin mould</name>
    <dbReference type="NCBI Taxonomy" id="4829"/>
    <lineage>
        <taxon>Eukaryota</taxon>
        <taxon>Fungi</taxon>
        <taxon>Fungi incertae sedis</taxon>
        <taxon>Mucoromycota</taxon>
        <taxon>Mucoromycotina</taxon>
        <taxon>Mucoromycetes</taxon>
        <taxon>Mucorales</taxon>
        <taxon>Cunninghamellaceae</taxon>
        <taxon>Absidia</taxon>
    </lineage>
</organism>
<dbReference type="GO" id="GO:0006508">
    <property type="term" value="P:proteolysis"/>
    <property type="evidence" value="ECO:0007669"/>
    <property type="project" value="InterPro"/>
</dbReference>
<evidence type="ECO:0000256" key="1">
    <source>
        <dbReference type="ARBA" id="ARBA00009431"/>
    </source>
</evidence>
<dbReference type="STRING" id="4829.A0A163JX64"/>
<feature type="signal peptide" evidence="4">
    <location>
        <begin position="1"/>
        <end position="18"/>
    </location>
</feature>
<dbReference type="SUPFAM" id="SSF53474">
    <property type="entry name" value="alpha/beta-Hydrolases"/>
    <property type="match status" value="1"/>
</dbReference>
<evidence type="ECO:0000256" key="4">
    <source>
        <dbReference type="SAM" id="SignalP"/>
    </source>
</evidence>
<dbReference type="AlphaFoldDB" id="A0A163JX64"/>
<dbReference type="PANTHER" id="PTHR11802:SF64">
    <property type="entry name" value="CARBOXYPEPTIDASE"/>
    <property type="match status" value="1"/>
</dbReference>
<evidence type="ECO:0000313" key="6">
    <source>
        <dbReference type="Proteomes" id="UP000078561"/>
    </source>
</evidence>
<evidence type="ECO:0008006" key="7">
    <source>
        <dbReference type="Google" id="ProtNLM"/>
    </source>
</evidence>
<feature type="chain" id="PRO_5007843536" description="Carboxypeptidase" evidence="4">
    <location>
        <begin position="19"/>
        <end position="453"/>
    </location>
</feature>
<dbReference type="PRINTS" id="PR00724">
    <property type="entry name" value="CRBOXYPTASEC"/>
</dbReference>
<name>A0A163JX64_ABSGL</name>
<dbReference type="Gene3D" id="1.10.287.410">
    <property type="match status" value="1"/>
</dbReference>
<dbReference type="GO" id="GO:0000324">
    <property type="term" value="C:fungal-type vacuole"/>
    <property type="evidence" value="ECO:0007669"/>
    <property type="project" value="TreeGrafter"/>
</dbReference>
<accession>A0A163JX64</accession>
<protein>
    <recommendedName>
        <fullName evidence="7">Carboxypeptidase</fullName>
    </recommendedName>
</protein>
<dbReference type="Gene3D" id="3.40.50.1820">
    <property type="entry name" value="alpha/beta hydrolase"/>
    <property type="match status" value="1"/>
</dbReference>
<evidence type="ECO:0000256" key="3">
    <source>
        <dbReference type="ARBA" id="ARBA00023180"/>
    </source>
</evidence>
<reference evidence="5" key="1">
    <citation type="submission" date="2016-04" db="EMBL/GenBank/DDBJ databases">
        <authorList>
            <person name="Evans L.H."/>
            <person name="Alamgir A."/>
            <person name="Owens N."/>
            <person name="Weber N.D."/>
            <person name="Virtaneva K."/>
            <person name="Barbian K."/>
            <person name="Babar A."/>
            <person name="Rosenke K."/>
        </authorList>
    </citation>
    <scope>NUCLEOTIDE SEQUENCE [LARGE SCALE GENOMIC DNA]</scope>
    <source>
        <strain evidence="5">CBS 101.48</strain>
    </source>
</reference>
<dbReference type="Pfam" id="PF00450">
    <property type="entry name" value="Peptidase_S10"/>
    <property type="match status" value="1"/>
</dbReference>
<keyword evidence="2" id="KW-0121">Carboxypeptidase</keyword>
<sequence>MKIKSLFSLLPLVGAAFALPSTIDTTTFVSKVNANNSLTFKQPKLCDDTVVQYSGYLNVGTNEHYFFWFFESRQNPDTAPLTIWLNGGPGCSSMIGLWQELGPCRVNDDGSQAVYNTEGSWNQVSNMLFFDQPSNVGFSYGADNVHSSDEAAPLAYNFIQTFFEAFPKYQKLPFHFFGESYGGHYIPAFADYVLKQNQALSSSSKQVKVNLESIGIGNGLTDPLVQYQYYEKMACDSSYGSVLSDSDCQQMNASLPQCIQLGKKCYQTGSTSDCSDADDFCGSNIEGVYQNSGLSYYDVRTSDSIPSTYIKFLNSASTRSAIGATQSYSECSNSAGGKFGSTADSARNFAPRVADLLNNGVRVLLYAGDADYICNWYGNYAWSSQLNFTGSADYQSQSLKPWTLGGKEVGQVQAGSSLTFVRVYEAGHEVPWYQPAAALQMFTNHIANKPITS</sequence>
<dbReference type="OrthoDB" id="443318at2759"/>
<evidence type="ECO:0000256" key="2">
    <source>
        <dbReference type="ARBA" id="ARBA00022645"/>
    </source>
</evidence>
<dbReference type="OMA" id="CASYYMR"/>
<keyword evidence="4" id="KW-0732">Signal</keyword>
<dbReference type="InParanoid" id="A0A163JX64"/>
<comment type="similarity">
    <text evidence="1">Belongs to the peptidase S10 family.</text>
</comment>
<dbReference type="GO" id="GO:0004185">
    <property type="term" value="F:serine-type carboxypeptidase activity"/>
    <property type="evidence" value="ECO:0007669"/>
    <property type="project" value="InterPro"/>
</dbReference>
<dbReference type="PANTHER" id="PTHR11802">
    <property type="entry name" value="SERINE PROTEASE FAMILY S10 SERINE CARBOXYPEPTIDASE"/>
    <property type="match status" value="1"/>
</dbReference>
<keyword evidence="6" id="KW-1185">Reference proteome</keyword>
<proteinExistence type="inferred from homology"/>
<dbReference type="InterPro" id="IPR001563">
    <property type="entry name" value="Peptidase_S10"/>
</dbReference>
<keyword evidence="3" id="KW-0325">Glycoprotein</keyword>
<keyword evidence="2" id="KW-0378">Hydrolase</keyword>
<evidence type="ECO:0000313" key="5">
    <source>
        <dbReference type="EMBL" id="SAM04114.1"/>
    </source>
</evidence>